<feature type="transmembrane region" description="Helical" evidence="5">
    <location>
        <begin position="97"/>
        <end position="116"/>
    </location>
</feature>
<dbReference type="Proteomes" id="UP000288859">
    <property type="component" value="Unassembled WGS sequence"/>
</dbReference>
<proteinExistence type="predicted"/>
<protein>
    <recommendedName>
        <fullName evidence="8">Major facilitator superfamily (MFS) profile domain-containing protein</fullName>
    </recommendedName>
</protein>
<evidence type="ECO:0008006" key="8">
    <source>
        <dbReference type="Google" id="ProtNLM"/>
    </source>
</evidence>
<dbReference type="PANTHER" id="PTHR48022">
    <property type="entry name" value="PLASTIDIC GLUCOSE TRANSPORTER 4"/>
    <property type="match status" value="1"/>
</dbReference>
<evidence type="ECO:0000256" key="2">
    <source>
        <dbReference type="ARBA" id="ARBA00022692"/>
    </source>
</evidence>
<dbReference type="InterPro" id="IPR050360">
    <property type="entry name" value="MFS_Sugar_Transporters"/>
</dbReference>
<dbReference type="InterPro" id="IPR036259">
    <property type="entry name" value="MFS_trans_sf"/>
</dbReference>
<dbReference type="OrthoDB" id="6133115at2759"/>
<gene>
    <name evidence="6" type="ORF">B0A52_07272</name>
</gene>
<evidence type="ECO:0000256" key="3">
    <source>
        <dbReference type="ARBA" id="ARBA00022989"/>
    </source>
</evidence>
<dbReference type="GO" id="GO:0016020">
    <property type="term" value="C:membrane"/>
    <property type="evidence" value="ECO:0007669"/>
    <property type="project" value="UniProtKB-SubCell"/>
</dbReference>
<evidence type="ECO:0000256" key="1">
    <source>
        <dbReference type="ARBA" id="ARBA00004141"/>
    </source>
</evidence>
<evidence type="ECO:0000313" key="7">
    <source>
        <dbReference type="Proteomes" id="UP000288859"/>
    </source>
</evidence>
<keyword evidence="4 5" id="KW-0472">Membrane</keyword>
<dbReference type="Gene3D" id="1.20.1250.20">
    <property type="entry name" value="MFS general substrate transporter like domains"/>
    <property type="match status" value="2"/>
</dbReference>
<keyword evidence="3 5" id="KW-1133">Transmembrane helix</keyword>
<sequence length="451" mass="49583">MELEKEKVEIPGTSTEHVDAVSITGGVPERPKGTKRMMLLGLYVGLTGWMYNFDLGYSGIVLQMMPFKEAFGRRGPIRTPAGEVVQEYYLTPLEQSLVSVAILFIAMGGALAGPLGQYTGRRGVTQASCALIGIGAGGMLGTSGSYLNYMVCKCIQGVGLESPRWLLIKNRELEARKSFSIYYGKPIDDPDVSYQIQQVQQHIELGLSAHRTSSFFDIFRGANLRRTTAAIIVVLGIAVTGVRFITTYATIFVAGIGIDDPYLVNVIMGSSSCLGTLFNPWVIEYWGRRFALLAGYAGLAVMMLLIAAVGSGLGQSNPIAQRTLVAFLTLWYFIFGFFVSASLGTISPEQHSLRLRTYGQAFTIYIYEIFAFGLSFSIPYMIGSQYGNMGLNVGYFFCGLSVILFTGCFFFLPETARLSLEQIDDQYNSQMPAWKTSLKKNRKIAAETRGF</sequence>
<dbReference type="InterPro" id="IPR005828">
    <property type="entry name" value="MFS_sugar_transport-like"/>
</dbReference>
<evidence type="ECO:0000256" key="4">
    <source>
        <dbReference type="ARBA" id="ARBA00023136"/>
    </source>
</evidence>
<feature type="transmembrane region" description="Helical" evidence="5">
    <location>
        <begin position="319"/>
        <end position="343"/>
    </location>
</feature>
<evidence type="ECO:0000256" key="5">
    <source>
        <dbReference type="SAM" id="Phobius"/>
    </source>
</evidence>
<comment type="subcellular location">
    <subcellularLocation>
        <location evidence="1">Membrane</location>
        <topology evidence="1">Multi-pass membrane protein</topology>
    </subcellularLocation>
</comment>
<feature type="transmembrane region" description="Helical" evidence="5">
    <location>
        <begin position="394"/>
        <end position="412"/>
    </location>
</feature>
<feature type="transmembrane region" description="Helical" evidence="5">
    <location>
        <begin position="290"/>
        <end position="313"/>
    </location>
</feature>
<dbReference type="EMBL" id="NAJM01000039">
    <property type="protein sequence ID" value="RVX68269.1"/>
    <property type="molecule type" value="Genomic_DNA"/>
</dbReference>
<keyword evidence="2 5" id="KW-0812">Transmembrane</keyword>
<name>A0A438MZ42_EXOME</name>
<feature type="transmembrane region" description="Helical" evidence="5">
    <location>
        <begin position="40"/>
        <end position="60"/>
    </location>
</feature>
<feature type="transmembrane region" description="Helical" evidence="5">
    <location>
        <begin position="229"/>
        <end position="256"/>
    </location>
</feature>
<feature type="transmembrane region" description="Helical" evidence="5">
    <location>
        <begin position="364"/>
        <end position="382"/>
    </location>
</feature>
<dbReference type="SUPFAM" id="SSF103473">
    <property type="entry name" value="MFS general substrate transporter"/>
    <property type="match status" value="1"/>
</dbReference>
<evidence type="ECO:0000313" key="6">
    <source>
        <dbReference type="EMBL" id="RVX68269.1"/>
    </source>
</evidence>
<dbReference type="AlphaFoldDB" id="A0A438MZ42"/>
<organism evidence="6 7">
    <name type="scientific">Exophiala mesophila</name>
    <name type="common">Black yeast-like fungus</name>
    <dbReference type="NCBI Taxonomy" id="212818"/>
    <lineage>
        <taxon>Eukaryota</taxon>
        <taxon>Fungi</taxon>
        <taxon>Dikarya</taxon>
        <taxon>Ascomycota</taxon>
        <taxon>Pezizomycotina</taxon>
        <taxon>Eurotiomycetes</taxon>
        <taxon>Chaetothyriomycetidae</taxon>
        <taxon>Chaetothyriales</taxon>
        <taxon>Herpotrichiellaceae</taxon>
        <taxon>Exophiala</taxon>
    </lineage>
</organism>
<dbReference type="Pfam" id="PF00083">
    <property type="entry name" value="Sugar_tr"/>
    <property type="match status" value="2"/>
</dbReference>
<feature type="transmembrane region" description="Helical" evidence="5">
    <location>
        <begin position="262"/>
        <end position="283"/>
    </location>
</feature>
<reference evidence="6 7" key="1">
    <citation type="submission" date="2017-03" db="EMBL/GenBank/DDBJ databases">
        <title>Genomes of endolithic fungi from Antarctica.</title>
        <authorList>
            <person name="Coleine C."/>
            <person name="Masonjones S."/>
            <person name="Stajich J.E."/>
        </authorList>
    </citation>
    <scope>NUCLEOTIDE SEQUENCE [LARGE SCALE GENOMIC DNA]</scope>
    <source>
        <strain evidence="6 7">CCFEE 6314</strain>
    </source>
</reference>
<accession>A0A438MZ42</accession>
<dbReference type="PANTHER" id="PTHR48022:SF2">
    <property type="entry name" value="PLASTIDIC GLUCOSE TRANSPORTER 4"/>
    <property type="match status" value="1"/>
</dbReference>
<dbReference type="GO" id="GO:0005351">
    <property type="term" value="F:carbohydrate:proton symporter activity"/>
    <property type="evidence" value="ECO:0007669"/>
    <property type="project" value="TreeGrafter"/>
</dbReference>
<comment type="caution">
    <text evidence="6">The sequence shown here is derived from an EMBL/GenBank/DDBJ whole genome shotgun (WGS) entry which is preliminary data.</text>
</comment>
<dbReference type="VEuPathDB" id="FungiDB:PV10_03676"/>